<gene>
    <name evidence="1" type="ORF">DVR12_14475</name>
</gene>
<dbReference type="EMBL" id="QPMM01000007">
    <property type="protein sequence ID" value="RFS21857.1"/>
    <property type="molecule type" value="Genomic_DNA"/>
</dbReference>
<name>A0A3E1Y8X2_9BACT</name>
<dbReference type="AlphaFoldDB" id="A0A3E1Y8X2"/>
<protein>
    <submittedName>
        <fullName evidence="1">Uncharacterized protein</fullName>
    </submittedName>
</protein>
<sequence>MKSKLIIIGVALISAFYSCHPVAHNERAVKYLNEPAGKTLGEIDSIIENSDAYMIAKKTPNKINTAMAMDFILNKSGVREYFDSLNDLTKHLLSEYIGTLYSINEKEISDPENKISYQLLGSRLHEAFGHLVIRGVLGNGQPGKDLKRLTNLVMNITIPIAQ</sequence>
<evidence type="ECO:0000313" key="2">
    <source>
        <dbReference type="Proteomes" id="UP000260644"/>
    </source>
</evidence>
<dbReference type="Proteomes" id="UP000260644">
    <property type="component" value="Unassembled WGS sequence"/>
</dbReference>
<keyword evidence="2" id="KW-1185">Reference proteome</keyword>
<dbReference type="RefSeq" id="WP_116976478.1">
    <property type="nucleotide sequence ID" value="NZ_QPMM01000007.1"/>
</dbReference>
<organism evidence="1 2">
    <name type="scientific">Chitinophaga silvatica</name>
    <dbReference type="NCBI Taxonomy" id="2282649"/>
    <lineage>
        <taxon>Bacteria</taxon>
        <taxon>Pseudomonadati</taxon>
        <taxon>Bacteroidota</taxon>
        <taxon>Chitinophagia</taxon>
        <taxon>Chitinophagales</taxon>
        <taxon>Chitinophagaceae</taxon>
        <taxon>Chitinophaga</taxon>
    </lineage>
</organism>
<comment type="caution">
    <text evidence="1">The sequence shown here is derived from an EMBL/GenBank/DDBJ whole genome shotgun (WGS) entry which is preliminary data.</text>
</comment>
<reference evidence="1 2" key="1">
    <citation type="submission" date="2018-07" db="EMBL/GenBank/DDBJ databases">
        <title>Chitinophaga K2CV101002-2 sp. nov., isolated from a monsoon evergreen broad-leaved forest soil.</title>
        <authorList>
            <person name="Lv Y."/>
        </authorList>
    </citation>
    <scope>NUCLEOTIDE SEQUENCE [LARGE SCALE GENOMIC DNA]</scope>
    <source>
        <strain evidence="1 2">GDMCC 1.1288</strain>
    </source>
</reference>
<evidence type="ECO:0000313" key="1">
    <source>
        <dbReference type="EMBL" id="RFS21857.1"/>
    </source>
</evidence>
<dbReference type="PROSITE" id="PS51257">
    <property type="entry name" value="PROKAR_LIPOPROTEIN"/>
    <property type="match status" value="1"/>
</dbReference>
<proteinExistence type="predicted"/>
<accession>A0A3E1Y8X2</accession>